<evidence type="ECO:0000313" key="3">
    <source>
        <dbReference type="Proteomes" id="UP000605259"/>
    </source>
</evidence>
<dbReference type="InterPro" id="IPR016181">
    <property type="entry name" value="Acyl_CoA_acyltransferase"/>
</dbReference>
<evidence type="ECO:0000313" key="2">
    <source>
        <dbReference type="EMBL" id="GGE65097.1"/>
    </source>
</evidence>
<feature type="domain" description="N-acetyltransferase" evidence="1">
    <location>
        <begin position="127"/>
        <end position="268"/>
    </location>
</feature>
<dbReference type="Proteomes" id="UP000605259">
    <property type="component" value="Unassembled WGS sequence"/>
</dbReference>
<accession>A0A917EQ48</accession>
<reference evidence="2" key="1">
    <citation type="journal article" date="2014" name="Int. J. Syst. Evol. Microbiol.">
        <title>Complete genome sequence of Corynebacterium casei LMG S-19264T (=DSM 44701T), isolated from a smear-ripened cheese.</title>
        <authorList>
            <consortium name="US DOE Joint Genome Institute (JGI-PGF)"/>
            <person name="Walter F."/>
            <person name="Albersmeier A."/>
            <person name="Kalinowski J."/>
            <person name="Ruckert C."/>
        </authorList>
    </citation>
    <scope>NUCLEOTIDE SEQUENCE</scope>
    <source>
        <strain evidence="2">CGMCC 1.12698</strain>
    </source>
</reference>
<comment type="caution">
    <text evidence="2">The sequence shown here is derived from an EMBL/GenBank/DDBJ whole genome shotgun (WGS) entry which is preliminary data.</text>
</comment>
<proteinExistence type="predicted"/>
<evidence type="ECO:0000259" key="1">
    <source>
        <dbReference type="PROSITE" id="PS51186"/>
    </source>
</evidence>
<dbReference type="InterPro" id="IPR000182">
    <property type="entry name" value="GNAT_dom"/>
</dbReference>
<dbReference type="CDD" id="cd04301">
    <property type="entry name" value="NAT_SF"/>
    <property type="match status" value="1"/>
</dbReference>
<dbReference type="RefSeq" id="WP_188387669.1">
    <property type="nucleotide sequence ID" value="NZ_BMFK01000001.1"/>
</dbReference>
<dbReference type="SUPFAM" id="SSF55729">
    <property type="entry name" value="Acyl-CoA N-acyltransferases (Nat)"/>
    <property type="match status" value="1"/>
</dbReference>
<dbReference type="Gene3D" id="3.40.630.30">
    <property type="match status" value="1"/>
</dbReference>
<gene>
    <name evidence="2" type="ORF">GCM10007140_14130</name>
</gene>
<keyword evidence="3" id="KW-1185">Reference proteome</keyword>
<dbReference type="EMBL" id="BMFK01000001">
    <property type="protein sequence ID" value="GGE65097.1"/>
    <property type="molecule type" value="Genomic_DNA"/>
</dbReference>
<reference evidence="2" key="2">
    <citation type="submission" date="2020-09" db="EMBL/GenBank/DDBJ databases">
        <authorList>
            <person name="Sun Q."/>
            <person name="Zhou Y."/>
        </authorList>
    </citation>
    <scope>NUCLEOTIDE SEQUENCE</scope>
    <source>
        <strain evidence="2">CGMCC 1.12698</strain>
    </source>
</reference>
<dbReference type="GO" id="GO:0016747">
    <property type="term" value="F:acyltransferase activity, transferring groups other than amino-acyl groups"/>
    <property type="evidence" value="ECO:0007669"/>
    <property type="project" value="InterPro"/>
</dbReference>
<dbReference type="Pfam" id="PF00583">
    <property type="entry name" value="Acetyltransf_1"/>
    <property type="match status" value="1"/>
</dbReference>
<sequence length="268" mass="31289">MDNSLNNQCIVQAIESQHWDYEKELIPDSVEYIHSDRLIMIKNELVQSTYANKIIRFAFQQNRKEEVERVLIYFGDIPFAWWMTEEQLQEGVGELVTTYGFQLKDTYKGMAMLVADWQSNMREKSFVVYEVETEKEIEDLVEVSAAIWGYNKESLPYLFEQRKAYITSPYKKGTYYICYEGDKPIGYAQDRRSSDGKTLYLTGSGVLSTYRKKGAYRALLEARLQKAKETGIRLITTHARDGHSAPILEKMGFHTYITYIQLEQNKHS</sequence>
<protein>
    <recommendedName>
        <fullName evidence="1">N-acetyltransferase domain-containing protein</fullName>
    </recommendedName>
</protein>
<dbReference type="AlphaFoldDB" id="A0A917EQ48"/>
<organism evidence="2 3">
    <name type="scientific">Priestia taiwanensis</name>
    <dbReference type="NCBI Taxonomy" id="1347902"/>
    <lineage>
        <taxon>Bacteria</taxon>
        <taxon>Bacillati</taxon>
        <taxon>Bacillota</taxon>
        <taxon>Bacilli</taxon>
        <taxon>Bacillales</taxon>
        <taxon>Bacillaceae</taxon>
        <taxon>Priestia</taxon>
    </lineage>
</organism>
<dbReference type="PROSITE" id="PS51186">
    <property type="entry name" value="GNAT"/>
    <property type="match status" value="1"/>
</dbReference>
<name>A0A917EQ48_9BACI</name>